<keyword evidence="1" id="KW-0812">Transmembrane</keyword>
<dbReference type="Pfam" id="PF26071">
    <property type="entry name" value="DUF8028"/>
    <property type="match status" value="1"/>
</dbReference>
<dbReference type="AlphaFoldDB" id="A0ABD5NSP0"/>
<evidence type="ECO:0000313" key="2">
    <source>
        <dbReference type="EMBL" id="MFC3959783.1"/>
    </source>
</evidence>
<proteinExistence type="predicted"/>
<comment type="caution">
    <text evidence="2">The sequence shown here is derived from an EMBL/GenBank/DDBJ whole genome shotgun (WGS) entry which is preliminary data.</text>
</comment>
<gene>
    <name evidence="2" type="ORF">ACFOUR_15580</name>
</gene>
<feature type="transmembrane region" description="Helical" evidence="1">
    <location>
        <begin position="61"/>
        <end position="81"/>
    </location>
</feature>
<evidence type="ECO:0000313" key="3">
    <source>
        <dbReference type="Proteomes" id="UP001595846"/>
    </source>
</evidence>
<keyword evidence="1" id="KW-1133">Transmembrane helix</keyword>
<accession>A0ABD5NSP0</accession>
<reference evidence="2 3" key="1">
    <citation type="journal article" date="2019" name="Int. J. Syst. Evol. Microbiol.">
        <title>The Global Catalogue of Microorganisms (GCM) 10K type strain sequencing project: providing services to taxonomists for standard genome sequencing and annotation.</title>
        <authorList>
            <consortium name="The Broad Institute Genomics Platform"/>
            <consortium name="The Broad Institute Genome Sequencing Center for Infectious Disease"/>
            <person name="Wu L."/>
            <person name="Ma J."/>
        </authorList>
    </citation>
    <scope>NUCLEOTIDE SEQUENCE [LARGE SCALE GENOMIC DNA]</scope>
    <source>
        <strain evidence="2 3">IBRC-M 10256</strain>
    </source>
</reference>
<dbReference type="RefSeq" id="WP_256533296.1">
    <property type="nucleotide sequence ID" value="NZ_CP101824.1"/>
</dbReference>
<dbReference type="InterPro" id="IPR058341">
    <property type="entry name" value="DUF8028"/>
</dbReference>
<protein>
    <submittedName>
        <fullName evidence="2">Uncharacterized protein</fullName>
    </submittedName>
</protein>
<dbReference type="Proteomes" id="UP001595846">
    <property type="component" value="Unassembled WGS sequence"/>
</dbReference>
<evidence type="ECO:0000256" key="1">
    <source>
        <dbReference type="SAM" id="Phobius"/>
    </source>
</evidence>
<sequence length="87" mass="9115">MPSKSSHLVPGTLVRIGRELDAVLSPIVRTVKSPLQALSFWGAIGLPFAQIGLLANGLETASATLTFVGLLALNVAALYVGHGHKQR</sequence>
<keyword evidence="3" id="KW-1185">Reference proteome</keyword>
<dbReference type="GeneID" id="73902409"/>
<keyword evidence="1" id="KW-0472">Membrane</keyword>
<name>A0ABD5NSP0_9EURY</name>
<organism evidence="2 3">
    <name type="scientific">Halovivax cerinus</name>
    <dbReference type="NCBI Taxonomy" id="1487865"/>
    <lineage>
        <taxon>Archaea</taxon>
        <taxon>Methanobacteriati</taxon>
        <taxon>Methanobacteriota</taxon>
        <taxon>Stenosarchaea group</taxon>
        <taxon>Halobacteria</taxon>
        <taxon>Halobacteriales</taxon>
        <taxon>Natrialbaceae</taxon>
        <taxon>Halovivax</taxon>
    </lineage>
</organism>
<dbReference type="EMBL" id="JBHSAQ010000013">
    <property type="protein sequence ID" value="MFC3959783.1"/>
    <property type="molecule type" value="Genomic_DNA"/>
</dbReference>